<evidence type="ECO:0000256" key="6">
    <source>
        <dbReference type="ARBA" id="ARBA00023136"/>
    </source>
</evidence>
<dbReference type="GO" id="GO:0016758">
    <property type="term" value="F:hexosyltransferase activity"/>
    <property type="evidence" value="ECO:0007669"/>
    <property type="project" value="InterPro"/>
</dbReference>
<feature type="transmembrane region" description="Helical" evidence="8">
    <location>
        <begin position="347"/>
        <end position="367"/>
    </location>
</feature>
<evidence type="ECO:0000256" key="8">
    <source>
        <dbReference type="SAM" id="Phobius"/>
    </source>
</evidence>
<dbReference type="eggNOG" id="COG5650">
    <property type="taxonomic scope" value="Bacteria"/>
</dbReference>
<accession>C7NLF2</accession>
<keyword evidence="3" id="KW-0808">Transferase</keyword>
<dbReference type="GO" id="GO:0005886">
    <property type="term" value="C:plasma membrane"/>
    <property type="evidence" value="ECO:0007669"/>
    <property type="project" value="UniProtKB-SubCell"/>
</dbReference>
<dbReference type="CAZy" id="GT87">
    <property type="family name" value="Glycosyltransferase Family 87"/>
</dbReference>
<organism evidence="9 10">
    <name type="scientific">Kytococcus sedentarius (strain ATCC 14392 / DSM 20547 / JCM 11482 / CCUG 33030 / NBRC 15357 / NCTC 11040 / CCM 314 / 541)</name>
    <name type="common">Micrococcus sedentarius</name>
    <dbReference type="NCBI Taxonomy" id="478801"/>
    <lineage>
        <taxon>Bacteria</taxon>
        <taxon>Bacillati</taxon>
        <taxon>Actinomycetota</taxon>
        <taxon>Actinomycetes</taxon>
        <taxon>Micrococcales</taxon>
        <taxon>Kytococcaceae</taxon>
        <taxon>Kytococcus</taxon>
    </lineage>
</organism>
<dbReference type="InterPro" id="IPR018584">
    <property type="entry name" value="GT87"/>
</dbReference>
<evidence type="ECO:0000256" key="3">
    <source>
        <dbReference type="ARBA" id="ARBA00022679"/>
    </source>
</evidence>
<evidence type="ECO:0008006" key="11">
    <source>
        <dbReference type="Google" id="ProtNLM"/>
    </source>
</evidence>
<feature type="transmembrane region" description="Helical" evidence="8">
    <location>
        <begin position="81"/>
        <end position="113"/>
    </location>
</feature>
<comment type="subcellular location">
    <subcellularLocation>
        <location evidence="1">Cell membrane</location>
        <topology evidence="1">Multi-pass membrane protein</topology>
    </subcellularLocation>
</comment>
<gene>
    <name evidence="9" type="ordered locus">Ksed_21610</name>
</gene>
<feature type="transmembrane region" description="Helical" evidence="8">
    <location>
        <begin position="212"/>
        <end position="230"/>
    </location>
</feature>
<keyword evidence="10" id="KW-1185">Reference proteome</keyword>
<evidence type="ECO:0000256" key="2">
    <source>
        <dbReference type="ARBA" id="ARBA00022475"/>
    </source>
</evidence>
<dbReference type="STRING" id="478801.Ksed_21610"/>
<evidence type="ECO:0000313" key="9">
    <source>
        <dbReference type="EMBL" id="ACV07148.1"/>
    </source>
</evidence>
<keyword evidence="2" id="KW-1003">Cell membrane</keyword>
<feature type="transmembrane region" description="Helical" evidence="8">
    <location>
        <begin position="387"/>
        <end position="404"/>
    </location>
</feature>
<evidence type="ECO:0000256" key="1">
    <source>
        <dbReference type="ARBA" id="ARBA00004651"/>
    </source>
</evidence>
<dbReference type="HOGENOM" id="CLU_034641_3_0_11"/>
<dbReference type="KEGG" id="kse:Ksed_21610"/>
<name>C7NLF2_KYTSD</name>
<feature type="transmembrane region" description="Helical" evidence="8">
    <location>
        <begin position="134"/>
        <end position="153"/>
    </location>
</feature>
<feature type="transmembrane region" description="Helical" evidence="8">
    <location>
        <begin position="303"/>
        <end position="319"/>
    </location>
</feature>
<comment type="similarity">
    <text evidence="7">Belongs to the glycosyltransferase 87 family.</text>
</comment>
<proteinExistence type="inferred from homology"/>
<keyword evidence="5 8" id="KW-1133">Transmembrane helix</keyword>
<sequence>MRIVPSSTSAPSPAGTSPGAQRALRLWVPALLVSVAALAALWINGGWPVDLEVYRWGGQLVADGDSLYAPREGLPFTYPPFAALLFVPLALAPQAVALGLVVLGSALGLVVVLRRALEGAREGSMTFLGHRLAPTWKMLGVLAVAAVVCEPMWQTFSFGQVNLLLAGLLAADLLRRGDRPWRGVWLGVAAGIKLTPIFLLAWLVLSRQWRAAGVALGAMLSTIGLGFLVLPGDSRAFWTEVLPETGRIGAPSYVANQSVKGVLARFLGDEAPALDPAWFVISVVVGVVLVLAAARLSALGDRSAGLWVASIGMLLASPVSWSHHWVWMVPLALAVLCSAARKDVPRLARWAAGGMLAAAVLQVIWWVPSRDGRELEWNAWQMVLGNAYVWGGLLLTVALVPLAARQVRELLAGRGGVGSDA</sequence>
<dbReference type="AlphaFoldDB" id="C7NLF2"/>
<protein>
    <recommendedName>
        <fullName evidence="11">DUF2029 domain-containing protein</fullName>
    </recommendedName>
</protein>
<keyword evidence="4 8" id="KW-0812">Transmembrane</keyword>
<evidence type="ECO:0000256" key="7">
    <source>
        <dbReference type="ARBA" id="ARBA00024033"/>
    </source>
</evidence>
<feature type="transmembrane region" description="Helical" evidence="8">
    <location>
        <begin position="26"/>
        <end position="43"/>
    </location>
</feature>
<keyword evidence="6 8" id="KW-0472">Membrane</keyword>
<evidence type="ECO:0000256" key="4">
    <source>
        <dbReference type="ARBA" id="ARBA00022692"/>
    </source>
</evidence>
<evidence type="ECO:0000256" key="5">
    <source>
        <dbReference type="ARBA" id="ARBA00022989"/>
    </source>
</evidence>
<evidence type="ECO:0000313" key="10">
    <source>
        <dbReference type="Proteomes" id="UP000006666"/>
    </source>
</evidence>
<feature type="transmembrane region" description="Helical" evidence="8">
    <location>
        <begin position="184"/>
        <end position="205"/>
    </location>
</feature>
<dbReference type="Pfam" id="PF09594">
    <property type="entry name" value="GT87"/>
    <property type="match status" value="1"/>
</dbReference>
<feature type="transmembrane region" description="Helical" evidence="8">
    <location>
        <begin position="277"/>
        <end position="296"/>
    </location>
</feature>
<dbReference type="EMBL" id="CP001686">
    <property type="protein sequence ID" value="ACV07148.1"/>
    <property type="molecule type" value="Genomic_DNA"/>
</dbReference>
<reference evidence="9 10" key="1">
    <citation type="journal article" date="2009" name="Stand. Genomic Sci.">
        <title>Complete genome sequence of Kytococcus sedentarius type strain (541).</title>
        <authorList>
            <person name="Sims D."/>
            <person name="Brettin T."/>
            <person name="Detter J.C."/>
            <person name="Han C."/>
            <person name="Lapidus A."/>
            <person name="Copeland A."/>
            <person name="Glavina Del Rio T."/>
            <person name="Nolan M."/>
            <person name="Chen F."/>
            <person name="Lucas S."/>
            <person name="Tice H."/>
            <person name="Cheng J.F."/>
            <person name="Bruce D."/>
            <person name="Goodwin L."/>
            <person name="Pitluck S."/>
            <person name="Ovchinnikova G."/>
            <person name="Pati A."/>
            <person name="Ivanova N."/>
            <person name="Mavrommatis K."/>
            <person name="Chen A."/>
            <person name="Palaniappan K."/>
            <person name="D'haeseleer P."/>
            <person name="Chain P."/>
            <person name="Bristow J."/>
            <person name="Eisen J.A."/>
            <person name="Markowitz V."/>
            <person name="Hugenholtz P."/>
            <person name="Schneider S."/>
            <person name="Goker M."/>
            <person name="Pukall R."/>
            <person name="Kyrpides N.C."/>
            <person name="Klenk H.P."/>
        </authorList>
    </citation>
    <scope>NUCLEOTIDE SEQUENCE [LARGE SCALE GENOMIC DNA]</scope>
    <source>
        <strain evidence="10">ATCC 14392 / DSM 20547 / JCM 11482 / CCUG 33030 / NBRC 15357 / NCTC 11040 / CCM 314 / 541</strain>
    </source>
</reference>
<dbReference type="Proteomes" id="UP000006666">
    <property type="component" value="Chromosome"/>
</dbReference>